<proteinExistence type="predicted"/>
<sequence>DKYWGTKYEEWVELARNVNKVVTDLRHSAGIIFDADK</sequence>
<feature type="non-terminal residue" evidence="1">
    <location>
        <position position="1"/>
    </location>
</feature>
<reference evidence="1 2" key="1">
    <citation type="submission" date="2020-02" db="EMBL/GenBank/DDBJ databases">
        <title>Detection of Heterogeneous Vancomycin Intermediate Resistance in Methicillin Resistant Staphylococcus aureus Isolates from Latin-America.</title>
        <authorList>
            <person name="Castro-Cardozo B."/>
            <person name="Berrio M."/>
            <person name="Vargas M.L."/>
            <person name="Carvajal L.P."/>
            <person name="Millan L.V."/>
            <person name="Rios R."/>
            <person name="Hernandez A."/>
            <person name="Rincon S.L."/>
            <person name="Cubides P."/>
            <person name="Forero E."/>
            <person name="Dinh A."/>
            <person name="Seas C."/>
            <person name="Munita J.M."/>
            <person name="Arias C.A."/>
            <person name="Reyes J."/>
            <person name="Diaz L."/>
        </authorList>
    </citation>
    <scope>NUCLEOTIDE SEQUENCE [LARGE SCALE GENOMIC DNA]</scope>
    <source>
        <strain evidence="1 2">UG255</strain>
    </source>
</reference>
<comment type="caution">
    <text evidence="1">The sequence shown here is derived from an EMBL/GenBank/DDBJ whole genome shotgun (WGS) entry which is preliminary data.</text>
</comment>
<name>A0A6M1XSY5_STAAU</name>
<protein>
    <submittedName>
        <fullName evidence="1">Gfo/Idh/MocA family oxidoreductase</fullName>
    </submittedName>
</protein>
<dbReference type="AlphaFoldDB" id="A0A6M1XSY5"/>
<organism evidence="1 2">
    <name type="scientific">Staphylococcus aureus</name>
    <dbReference type="NCBI Taxonomy" id="1280"/>
    <lineage>
        <taxon>Bacteria</taxon>
        <taxon>Bacillati</taxon>
        <taxon>Bacillota</taxon>
        <taxon>Bacilli</taxon>
        <taxon>Bacillales</taxon>
        <taxon>Staphylococcaceae</taxon>
        <taxon>Staphylococcus</taxon>
    </lineage>
</organism>
<evidence type="ECO:0000313" key="2">
    <source>
        <dbReference type="Proteomes" id="UP000473113"/>
    </source>
</evidence>
<evidence type="ECO:0000313" key="1">
    <source>
        <dbReference type="EMBL" id="NGW68002.1"/>
    </source>
</evidence>
<dbReference type="EMBL" id="JAALTR010000276">
    <property type="protein sequence ID" value="NGW68002.1"/>
    <property type="molecule type" value="Genomic_DNA"/>
</dbReference>
<accession>A0A6M1XSY5</accession>
<dbReference type="Proteomes" id="UP000473113">
    <property type="component" value="Unassembled WGS sequence"/>
</dbReference>
<gene>
    <name evidence="1" type="ORF">G6Y24_10920</name>
</gene>